<evidence type="ECO:0000256" key="9">
    <source>
        <dbReference type="ARBA" id="ARBA00023065"/>
    </source>
</evidence>
<dbReference type="EMBL" id="JAKIKS010000048">
    <property type="protein sequence ID" value="MCL1125424.1"/>
    <property type="molecule type" value="Genomic_DNA"/>
</dbReference>
<feature type="chain" id="PRO_5045916019" evidence="18">
    <location>
        <begin position="34"/>
        <end position="723"/>
    </location>
</feature>
<dbReference type="Proteomes" id="UP001203423">
    <property type="component" value="Unassembled WGS sequence"/>
</dbReference>
<protein>
    <submittedName>
        <fullName evidence="21">TonB-dependent siderophore receptor</fullName>
    </submittedName>
</protein>
<evidence type="ECO:0000256" key="13">
    <source>
        <dbReference type="ARBA" id="ARBA00023237"/>
    </source>
</evidence>
<dbReference type="Pfam" id="PF00593">
    <property type="entry name" value="TonB_dep_Rec_b-barrel"/>
    <property type="match status" value="1"/>
</dbReference>
<keyword evidence="10 16" id="KW-0798">TonB box</keyword>
<dbReference type="InterPro" id="IPR037066">
    <property type="entry name" value="Plug_dom_sf"/>
</dbReference>
<organism evidence="21 22">
    <name type="scientific">Shewanella surugensis</name>
    <dbReference type="NCBI Taxonomy" id="212020"/>
    <lineage>
        <taxon>Bacteria</taxon>
        <taxon>Pseudomonadati</taxon>
        <taxon>Pseudomonadota</taxon>
        <taxon>Gammaproteobacteria</taxon>
        <taxon>Alteromonadales</taxon>
        <taxon>Shewanellaceae</taxon>
        <taxon>Shewanella</taxon>
    </lineage>
</organism>
<dbReference type="PROSITE" id="PS52016">
    <property type="entry name" value="TONB_DEPENDENT_REC_3"/>
    <property type="match status" value="1"/>
</dbReference>
<keyword evidence="22" id="KW-1185">Reference proteome</keyword>
<evidence type="ECO:0000256" key="2">
    <source>
        <dbReference type="ARBA" id="ARBA00009810"/>
    </source>
</evidence>
<keyword evidence="3 14" id="KW-0813">Transport</keyword>
<evidence type="ECO:0000256" key="15">
    <source>
        <dbReference type="PROSITE-ProRule" id="PRU10144"/>
    </source>
</evidence>
<evidence type="ECO:0000313" key="22">
    <source>
        <dbReference type="Proteomes" id="UP001203423"/>
    </source>
</evidence>
<dbReference type="CDD" id="cd01347">
    <property type="entry name" value="ligand_gated_channel"/>
    <property type="match status" value="1"/>
</dbReference>
<sequence length="723" mass="79958">MMFDSKKWLKLASRSLATALSIGTSLTSTLVYAETLPETPSQDTQQEQKKSKEDVESQPEIIVVRGSVLGNSEVADLKNYTGNRSIITHEQMERTAVRSIDTALQQVPGIKVKDETGTGVSPNISIRGLDSSRSGYAQFLLDGIPLTLAPYSHTGQSLFPATLSMIDRIDVARGGASVQYGPNNVGGVINLITKPISDEWETSLNEKMTFSGNDNLLYDTSVSTGGALTEDFSARLDVNNISGNAFRDHSSTDVTNIMLKTVWNINENNSLSTSFQYYNAFAELPGALNTAAYNEDRTQSLRQNDQYTGDSKRATVSYSHVLDESSLFDEGELDITTFGNKSTRKFVWDYCGSDSCSSWADTTQDPTALRDSPREFTVFGIEPKASFYIDGDTMTQNIIAGTRYVNEDVSYELNSTDNDSGDTTSVRDWQMDTNAMAYYISNTLGFFDDTVTITPGLRLEDVNMTFNNLGAGYSQSSRVTEWLPGLTLGYQVASDWFLYANSQRSLRTPQISQLWPKGQTLDSELSWNYETGVRFTPTIRSNISLALYRIDFDNKIEYNSDTSLFTNIGSTRSQGVEVQGTFSPMSLPDLTISGSYNYLDTEQLSGDYIGNELTYASKHQVSASVLYNLNEINLGLMGYYYGPSYADLANTVEENDSGTVGRMPGYTVVNMNVSKEIFNEFTLGFSVNNLFDNEYYFRGLDVSPAGRIPAPGRSFTVSLGYNF</sequence>
<dbReference type="RefSeq" id="WP_248940739.1">
    <property type="nucleotide sequence ID" value="NZ_JAKIKS010000048.1"/>
</dbReference>
<keyword evidence="5" id="KW-0410">Iron transport</keyword>
<evidence type="ECO:0000256" key="10">
    <source>
        <dbReference type="ARBA" id="ARBA00023077"/>
    </source>
</evidence>
<keyword evidence="6 14" id="KW-0812">Transmembrane</keyword>
<dbReference type="InterPro" id="IPR010917">
    <property type="entry name" value="TonB_rcpt_CS"/>
</dbReference>
<dbReference type="InterPro" id="IPR010105">
    <property type="entry name" value="TonB_sidphr_rcpt"/>
</dbReference>
<keyword evidence="11 14" id="KW-0472">Membrane</keyword>
<keyword evidence="8" id="KW-0408">Iron</keyword>
<dbReference type="InterPro" id="IPR039426">
    <property type="entry name" value="TonB-dep_rcpt-like"/>
</dbReference>
<evidence type="ECO:0000256" key="4">
    <source>
        <dbReference type="ARBA" id="ARBA00022452"/>
    </source>
</evidence>
<feature type="short sequence motif" description="TonB C-terminal box" evidence="15">
    <location>
        <begin position="706"/>
        <end position="723"/>
    </location>
</feature>
<evidence type="ECO:0000256" key="18">
    <source>
        <dbReference type="SAM" id="SignalP"/>
    </source>
</evidence>
<evidence type="ECO:0000256" key="17">
    <source>
        <dbReference type="SAM" id="MobiDB-lite"/>
    </source>
</evidence>
<evidence type="ECO:0000256" key="7">
    <source>
        <dbReference type="ARBA" id="ARBA00022729"/>
    </source>
</evidence>
<dbReference type="SUPFAM" id="SSF56935">
    <property type="entry name" value="Porins"/>
    <property type="match status" value="1"/>
</dbReference>
<dbReference type="PROSITE" id="PS01156">
    <property type="entry name" value="TONB_DEPENDENT_REC_2"/>
    <property type="match status" value="1"/>
</dbReference>
<feature type="domain" description="TonB-dependent receptor-like beta-barrel" evidence="19">
    <location>
        <begin position="263"/>
        <end position="690"/>
    </location>
</feature>
<feature type="compositionally biased region" description="Basic and acidic residues" evidence="17">
    <location>
        <begin position="46"/>
        <end position="55"/>
    </location>
</feature>
<evidence type="ECO:0000256" key="3">
    <source>
        <dbReference type="ARBA" id="ARBA00022448"/>
    </source>
</evidence>
<evidence type="ECO:0000256" key="8">
    <source>
        <dbReference type="ARBA" id="ARBA00023004"/>
    </source>
</evidence>
<dbReference type="Pfam" id="PF07715">
    <property type="entry name" value="Plug"/>
    <property type="match status" value="1"/>
</dbReference>
<dbReference type="InterPro" id="IPR036942">
    <property type="entry name" value="Beta-barrel_TonB_sf"/>
</dbReference>
<evidence type="ECO:0000256" key="11">
    <source>
        <dbReference type="ARBA" id="ARBA00023136"/>
    </source>
</evidence>
<comment type="similarity">
    <text evidence="2 14 16">Belongs to the TonB-dependent receptor family.</text>
</comment>
<dbReference type="InterPro" id="IPR000531">
    <property type="entry name" value="Beta-barrel_TonB"/>
</dbReference>
<keyword evidence="13 14" id="KW-0998">Cell outer membrane</keyword>
<dbReference type="PANTHER" id="PTHR30442:SF0">
    <property type="entry name" value="FE(3+) DICITRATE TRANSPORT PROTEIN FECA"/>
    <property type="match status" value="1"/>
</dbReference>
<keyword evidence="4 14" id="KW-1134">Transmembrane beta strand</keyword>
<proteinExistence type="inferred from homology"/>
<evidence type="ECO:0000259" key="19">
    <source>
        <dbReference type="Pfam" id="PF00593"/>
    </source>
</evidence>
<feature type="region of interest" description="Disordered" evidence="17">
    <location>
        <begin position="37"/>
        <end position="57"/>
    </location>
</feature>
<accession>A0ABT0LCX7</accession>
<evidence type="ECO:0000256" key="1">
    <source>
        <dbReference type="ARBA" id="ARBA00004571"/>
    </source>
</evidence>
<keyword evidence="7 18" id="KW-0732">Signal</keyword>
<feature type="signal peptide" evidence="18">
    <location>
        <begin position="1"/>
        <end position="33"/>
    </location>
</feature>
<evidence type="ECO:0000256" key="14">
    <source>
        <dbReference type="PROSITE-ProRule" id="PRU01360"/>
    </source>
</evidence>
<evidence type="ECO:0000256" key="16">
    <source>
        <dbReference type="RuleBase" id="RU003357"/>
    </source>
</evidence>
<feature type="domain" description="TonB-dependent receptor plug" evidence="20">
    <location>
        <begin position="77"/>
        <end position="188"/>
    </location>
</feature>
<dbReference type="InterPro" id="IPR012910">
    <property type="entry name" value="Plug_dom"/>
</dbReference>
<evidence type="ECO:0000313" key="21">
    <source>
        <dbReference type="EMBL" id="MCL1125424.1"/>
    </source>
</evidence>
<keyword evidence="12 21" id="KW-0675">Receptor</keyword>
<gene>
    <name evidence="21" type="ORF">L2764_13280</name>
</gene>
<evidence type="ECO:0000256" key="12">
    <source>
        <dbReference type="ARBA" id="ARBA00023170"/>
    </source>
</evidence>
<comment type="caution">
    <text evidence="21">The sequence shown here is derived from an EMBL/GenBank/DDBJ whole genome shotgun (WGS) entry which is preliminary data.</text>
</comment>
<keyword evidence="9" id="KW-0406">Ion transport</keyword>
<evidence type="ECO:0000256" key="6">
    <source>
        <dbReference type="ARBA" id="ARBA00022692"/>
    </source>
</evidence>
<dbReference type="PANTHER" id="PTHR30442">
    <property type="entry name" value="IRON III DICITRATE TRANSPORT PROTEIN FECA"/>
    <property type="match status" value="1"/>
</dbReference>
<evidence type="ECO:0000256" key="5">
    <source>
        <dbReference type="ARBA" id="ARBA00022496"/>
    </source>
</evidence>
<reference evidence="21 22" key="1">
    <citation type="submission" date="2022-01" db="EMBL/GenBank/DDBJ databases">
        <title>Whole genome-based taxonomy of the Shewanellaceae.</title>
        <authorList>
            <person name="Martin-Rodriguez A.J."/>
        </authorList>
    </citation>
    <scope>NUCLEOTIDE SEQUENCE [LARGE SCALE GENOMIC DNA]</scope>
    <source>
        <strain evidence="21 22">DSM 17177</strain>
    </source>
</reference>
<evidence type="ECO:0000259" key="20">
    <source>
        <dbReference type="Pfam" id="PF07715"/>
    </source>
</evidence>
<dbReference type="NCBIfam" id="TIGR01783">
    <property type="entry name" value="TonB-siderophor"/>
    <property type="match status" value="1"/>
</dbReference>
<comment type="subcellular location">
    <subcellularLocation>
        <location evidence="1 14">Cell outer membrane</location>
        <topology evidence="1 14">Multi-pass membrane protein</topology>
    </subcellularLocation>
</comment>
<dbReference type="Gene3D" id="2.170.130.10">
    <property type="entry name" value="TonB-dependent receptor, plug domain"/>
    <property type="match status" value="1"/>
</dbReference>
<name>A0ABT0LCX7_9GAMM</name>
<dbReference type="Gene3D" id="2.40.170.20">
    <property type="entry name" value="TonB-dependent receptor, beta-barrel domain"/>
    <property type="match status" value="1"/>
</dbReference>